<comment type="caution">
    <text evidence="1">The sequence shown here is derived from an EMBL/GenBank/DDBJ whole genome shotgun (WGS) entry which is preliminary data.</text>
</comment>
<protein>
    <submittedName>
        <fullName evidence="1">Uncharacterized protein</fullName>
    </submittedName>
</protein>
<keyword evidence="2" id="KW-1185">Reference proteome</keyword>
<dbReference type="RefSeq" id="WP_169504902.1">
    <property type="nucleotide sequence ID" value="NZ_JABBPN010000007.1"/>
</dbReference>
<proteinExistence type="predicted"/>
<gene>
    <name evidence="1" type="ORF">HII30_10120</name>
</gene>
<evidence type="ECO:0000313" key="2">
    <source>
        <dbReference type="Proteomes" id="UP000565468"/>
    </source>
</evidence>
<organism evidence="1 2">
    <name type="scientific">Paenibacillus lemnae</name>
    <dbReference type="NCBI Taxonomy" id="1330551"/>
    <lineage>
        <taxon>Bacteria</taxon>
        <taxon>Bacillati</taxon>
        <taxon>Bacillota</taxon>
        <taxon>Bacilli</taxon>
        <taxon>Bacillales</taxon>
        <taxon>Paenibacillaceae</taxon>
        <taxon>Paenibacillus</taxon>
    </lineage>
</organism>
<dbReference type="AlphaFoldDB" id="A0A848M9F2"/>
<sequence>MRIALILLTLVLGAAAVYPLSYTGGSIDPIRIQTRVGDENRYEFHKEIQQAVDMDSLKQILEGTSYRAAKIEWQHPPKYQLNIQSEQYYVWYTNGYAEIYKPDTHLYSKLDLETSGKLGELIQ</sequence>
<dbReference type="EMBL" id="JABBPN010000007">
    <property type="protein sequence ID" value="NMO96124.1"/>
    <property type="molecule type" value="Genomic_DNA"/>
</dbReference>
<dbReference type="Proteomes" id="UP000565468">
    <property type="component" value="Unassembled WGS sequence"/>
</dbReference>
<accession>A0A848M9F2</accession>
<reference evidence="1 2" key="1">
    <citation type="submission" date="2020-04" db="EMBL/GenBank/DDBJ databases">
        <title>Paenibacillus algicola sp. nov., a novel marine bacterium producing alginate lyase.</title>
        <authorList>
            <person name="Huang H."/>
        </authorList>
    </citation>
    <scope>NUCLEOTIDE SEQUENCE [LARGE SCALE GENOMIC DNA]</scope>
    <source>
        <strain evidence="1 2">L7-75</strain>
    </source>
</reference>
<evidence type="ECO:0000313" key="1">
    <source>
        <dbReference type="EMBL" id="NMO96124.1"/>
    </source>
</evidence>
<name>A0A848M9F2_PAELE</name>